<organism evidence="2">
    <name type="scientific">Sesamum latifolium</name>
    <dbReference type="NCBI Taxonomy" id="2727402"/>
    <lineage>
        <taxon>Eukaryota</taxon>
        <taxon>Viridiplantae</taxon>
        <taxon>Streptophyta</taxon>
        <taxon>Embryophyta</taxon>
        <taxon>Tracheophyta</taxon>
        <taxon>Spermatophyta</taxon>
        <taxon>Magnoliopsida</taxon>
        <taxon>eudicotyledons</taxon>
        <taxon>Gunneridae</taxon>
        <taxon>Pentapetalae</taxon>
        <taxon>asterids</taxon>
        <taxon>lamiids</taxon>
        <taxon>Lamiales</taxon>
        <taxon>Pedaliaceae</taxon>
        <taxon>Sesamum</taxon>
    </lineage>
</organism>
<feature type="region of interest" description="Disordered" evidence="1">
    <location>
        <begin position="134"/>
        <end position="154"/>
    </location>
</feature>
<evidence type="ECO:0000313" key="2">
    <source>
        <dbReference type="EMBL" id="KAL0416856.1"/>
    </source>
</evidence>
<dbReference type="PANTHER" id="PTHR31286:SF165">
    <property type="entry name" value="DUF4283 DOMAIN-CONTAINING PROTEIN"/>
    <property type="match status" value="1"/>
</dbReference>
<protein>
    <recommendedName>
        <fullName evidence="3">DUF4283 domain-containing protein</fullName>
    </recommendedName>
</protein>
<reference evidence="2" key="1">
    <citation type="submission" date="2020-06" db="EMBL/GenBank/DDBJ databases">
        <authorList>
            <person name="Li T."/>
            <person name="Hu X."/>
            <person name="Zhang T."/>
            <person name="Song X."/>
            <person name="Zhang H."/>
            <person name="Dai N."/>
            <person name="Sheng W."/>
            <person name="Hou X."/>
            <person name="Wei L."/>
        </authorList>
    </citation>
    <scope>NUCLEOTIDE SEQUENCE</scope>
    <source>
        <strain evidence="2">KEN1</strain>
        <tissue evidence="2">Leaf</tissue>
    </source>
</reference>
<evidence type="ECO:0008006" key="3">
    <source>
        <dbReference type="Google" id="ProtNLM"/>
    </source>
</evidence>
<reference evidence="2" key="2">
    <citation type="journal article" date="2024" name="Plant">
        <title>Genomic evolution and insights into agronomic trait innovations of Sesamum species.</title>
        <authorList>
            <person name="Miao H."/>
            <person name="Wang L."/>
            <person name="Qu L."/>
            <person name="Liu H."/>
            <person name="Sun Y."/>
            <person name="Le M."/>
            <person name="Wang Q."/>
            <person name="Wei S."/>
            <person name="Zheng Y."/>
            <person name="Lin W."/>
            <person name="Duan Y."/>
            <person name="Cao H."/>
            <person name="Xiong S."/>
            <person name="Wang X."/>
            <person name="Wei L."/>
            <person name="Li C."/>
            <person name="Ma Q."/>
            <person name="Ju M."/>
            <person name="Zhao R."/>
            <person name="Li G."/>
            <person name="Mu C."/>
            <person name="Tian Q."/>
            <person name="Mei H."/>
            <person name="Zhang T."/>
            <person name="Gao T."/>
            <person name="Zhang H."/>
        </authorList>
    </citation>
    <scope>NUCLEOTIDE SEQUENCE</scope>
    <source>
        <strain evidence="2">KEN1</strain>
    </source>
</reference>
<dbReference type="AlphaFoldDB" id="A0AAW2UI41"/>
<evidence type="ECO:0000256" key="1">
    <source>
        <dbReference type="SAM" id="MobiDB-lite"/>
    </source>
</evidence>
<proteinExistence type="predicted"/>
<gene>
    <name evidence="2" type="ORF">Slati_3517500</name>
</gene>
<dbReference type="EMBL" id="JACGWN010000012">
    <property type="protein sequence ID" value="KAL0416856.1"/>
    <property type="molecule type" value="Genomic_DNA"/>
</dbReference>
<feature type="compositionally biased region" description="Polar residues" evidence="1">
    <location>
        <begin position="134"/>
        <end position="146"/>
    </location>
</feature>
<name>A0AAW2UI41_9LAMI</name>
<comment type="caution">
    <text evidence="2">The sequence shown here is derived from an EMBL/GenBank/DDBJ whole genome shotgun (WGS) entry which is preliminary data.</text>
</comment>
<dbReference type="InterPro" id="IPR040256">
    <property type="entry name" value="At4g02000-like"/>
</dbReference>
<dbReference type="PANTHER" id="PTHR31286">
    <property type="entry name" value="GLYCINE-RICH CELL WALL STRUCTURAL PROTEIN 1.8-LIKE"/>
    <property type="match status" value="1"/>
</dbReference>
<accession>A0AAW2UI41</accession>
<sequence>MVLRKHKHTQFPVWIKLRHLSVELWTVDGCNTVASRIGKPLYPDAITATCTRLNFAHVCVMLDISSMLPKQIVIMVPKDDGGEVPCKIDVEYEWVPPKCVHCSSLGHSTAACPTSKPVTKPPISVYLQRAATTKSNEPTRKCSPTTGGDEACKPTKREVTQPSIEGAYARHLFAW</sequence>